<protein>
    <submittedName>
        <fullName evidence="2">Putative secreted protein</fullName>
    </submittedName>
</protein>
<reference evidence="2" key="1">
    <citation type="submission" date="2018-01" db="EMBL/GenBank/DDBJ databases">
        <title>An insight into the sialome of Amazonian anophelines.</title>
        <authorList>
            <person name="Ribeiro J.M."/>
            <person name="Scarpassa V."/>
            <person name="Calvo E."/>
        </authorList>
    </citation>
    <scope>NUCLEOTIDE SEQUENCE</scope>
    <source>
        <tissue evidence="2">Salivary glands</tissue>
    </source>
</reference>
<proteinExistence type="predicted"/>
<feature type="chain" id="PRO_5014779219" evidence="1">
    <location>
        <begin position="20"/>
        <end position="199"/>
    </location>
</feature>
<sequence>MMISLWVVLLVFLEYSCIGRLTCSNGDKSVSLYRRWPPDTQPRYGYSVFPIRRHSNELLVPDRWIAKPVNHRQPYIDYKAIYGLRYNPVKAGNRTKTYPANITKTFLNLPQKLLGGLWTLSHHKPSTGLLTNMFNIASSSKIPCIPGNGSKVIGLTGVCLNEQECHKQRGTAMDLCSPGYGVCCVCKLSFLCLLSGICS</sequence>
<evidence type="ECO:0000256" key="1">
    <source>
        <dbReference type="SAM" id="SignalP"/>
    </source>
</evidence>
<dbReference type="EMBL" id="GGFJ01011526">
    <property type="protein sequence ID" value="MBW60667.1"/>
    <property type="molecule type" value="Transcribed_RNA"/>
</dbReference>
<organism evidence="2">
    <name type="scientific">Anopheles marajoara</name>
    <dbReference type="NCBI Taxonomy" id="58244"/>
    <lineage>
        <taxon>Eukaryota</taxon>
        <taxon>Metazoa</taxon>
        <taxon>Ecdysozoa</taxon>
        <taxon>Arthropoda</taxon>
        <taxon>Hexapoda</taxon>
        <taxon>Insecta</taxon>
        <taxon>Pterygota</taxon>
        <taxon>Neoptera</taxon>
        <taxon>Endopterygota</taxon>
        <taxon>Diptera</taxon>
        <taxon>Nematocera</taxon>
        <taxon>Culicoidea</taxon>
        <taxon>Culicidae</taxon>
        <taxon>Anophelinae</taxon>
        <taxon>Anopheles</taxon>
    </lineage>
</organism>
<evidence type="ECO:0000313" key="2">
    <source>
        <dbReference type="EMBL" id="MBW60667.1"/>
    </source>
</evidence>
<accession>A0A2M4C5R1</accession>
<feature type="signal peptide" evidence="1">
    <location>
        <begin position="1"/>
        <end position="19"/>
    </location>
</feature>
<name>A0A2M4C5R1_9DIPT</name>
<keyword evidence="1" id="KW-0732">Signal</keyword>
<dbReference type="AlphaFoldDB" id="A0A2M4C5R1"/>